<reference evidence="1 2" key="1">
    <citation type="journal article" date="2014" name="Genome Announc.">
        <title>Draft Genome Sequence of Brevibacillus panacihumi Strain W25, a Halotolerant Hydrocarbon-Degrading Bacterium.</title>
        <authorList>
            <person name="Wang X."/>
            <person name="Jin D."/>
            <person name="Zhou L."/>
            <person name="Wu L."/>
            <person name="An W."/>
            <person name="Chen Y."/>
            <person name="Zhao L."/>
        </authorList>
    </citation>
    <scope>NUCLEOTIDE SEQUENCE [LARGE SCALE GENOMIC DNA]</scope>
    <source>
        <strain evidence="1 2">W25</strain>
    </source>
</reference>
<evidence type="ECO:0000313" key="1">
    <source>
        <dbReference type="EMBL" id="EST55360.1"/>
    </source>
</evidence>
<accession>V6MBU7</accession>
<comment type="caution">
    <text evidence="1">The sequence shown here is derived from an EMBL/GenBank/DDBJ whole genome shotgun (WGS) entry which is preliminary data.</text>
</comment>
<evidence type="ECO:0000313" key="2">
    <source>
        <dbReference type="Proteomes" id="UP000017973"/>
    </source>
</evidence>
<keyword evidence="2" id="KW-1185">Reference proteome</keyword>
<dbReference type="EMBL" id="AYJU01000003">
    <property type="protein sequence ID" value="EST55360.1"/>
    <property type="molecule type" value="Genomic_DNA"/>
</dbReference>
<dbReference type="Proteomes" id="UP000017973">
    <property type="component" value="Unassembled WGS sequence"/>
</dbReference>
<organism evidence="1 2">
    <name type="scientific">Brevibacillus panacihumi W25</name>
    <dbReference type="NCBI Taxonomy" id="1408254"/>
    <lineage>
        <taxon>Bacteria</taxon>
        <taxon>Bacillati</taxon>
        <taxon>Bacillota</taxon>
        <taxon>Bacilli</taxon>
        <taxon>Bacillales</taxon>
        <taxon>Paenibacillaceae</taxon>
        <taxon>Brevibacillus</taxon>
    </lineage>
</organism>
<dbReference type="STRING" id="1408254.T458_06030"/>
<dbReference type="PATRIC" id="fig|1408254.3.peg.1210"/>
<name>V6MBU7_9BACL</name>
<protein>
    <submittedName>
        <fullName evidence="1">Uncharacterized protein</fullName>
    </submittedName>
</protein>
<sequence length="48" mass="5486">MPGLNPILKEIIWLIVKLVLEGMSREKAITTVAKERGLDAEELRRQLL</sequence>
<dbReference type="AlphaFoldDB" id="V6MBU7"/>
<proteinExistence type="predicted"/>
<gene>
    <name evidence="1" type="ORF">T458_06030</name>
</gene>
<dbReference type="RefSeq" id="WP_007778568.1">
    <property type="nucleotide sequence ID" value="NZ_KI629787.1"/>
</dbReference>
<dbReference type="HOGENOM" id="CLU_216242_0_0_9"/>